<dbReference type="PANTHER" id="PTHR46825:SF9">
    <property type="entry name" value="BETA-LACTAMASE-RELATED DOMAIN-CONTAINING PROTEIN"/>
    <property type="match status" value="1"/>
</dbReference>
<dbReference type="InterPro" id="IPR050491">
    <property type="entry name" value="AmpC-like"/>
</dbReference>
<organism evidence="2 3">
    <name type="scientific">Kaistella flava</name>
    <name type="common">ex Peng et al. 2021</name>
    <dbReference type="NCBI Taxonomy" id="2038776"/>
    <lineage>
        <taxon>Bacteria</taxon>
        <taxon>Pseudomonadati</taxon>
        <taxon>Bacteroidota</taxon>
        <taxon>Flavobacteriia</taxon>
        <taxon>Flavobacteriales</taxon>
        <taxon>Weeksellaceae</taxon>
        <taxon>Chryseobacterium group</taxon>
        <taxon>Kaistella</taxon>
    </lineage>
</organism>
<dbReference type="InterPro" id="IPR012338">
    <property type="entry name" value="Beta-lactam/transpept-like"/>
</dbReference>
<dbReference type="InterPro" id="IPR001466">
    <property type="entry name" value="Beta-lactam-related"/>
</dbReference>
<dbReference type="AlphaFoldDB" id="A0A7M2Y8W6"/>
<dbReference type="SUPFAM" id="SSF56601">
    <property type="entry name" value="beta-lactamase/transpeptidase-like"/>
    <property type="match status" value="1"/>
</dbReference>
<feature type="domain" description="Beta-lactamase-related" evidence="1">
    <location>
        <begin position="60"/>
        <end position="330"/>
    </location>
</feature>
<sequence length="354" mass="40334">MMKFQIGCSNKKNNMKYHALLFLLLLLASSCKTNKINTKECSSLSSTIDSIALNNNFNGVILVAKDSTIQYKKAFGYSDLGNKTELKTSDLFFIGSISKQITAVLILREYEKGNLKLTDKINKYLPINQPWADQVTIHHLLTHTHGIVEIDQPLEFGVGTKFHYSQIGFGLLSQILEKIYHKSFEEISTNLFNEYGLKNTFHPDNKNYKHLVKGYEENKNGKLIYAEGNPVKYIAAGGLISNVEDILKWNKLLYSGKLVKSTTLDLMRTRFATRVHPIFDEIEYGYGLLFKDKQQNIEIGAFGYSPGFPSAAYYYPQTNMNLIVLENIGVHLDDFKQTFKVHTDLMDLIKNLKL</sequence>
<evidence type="ECO:0000313" key="2">
    <source>
        <dbReference type="EMBL" id="QOW10114.1"/>
    </source>
</evidence>
<evidence type="ECO:0000259" key="1">
    <source>
        <dbReference type="Pfam" id="PF00144"/>
    </source>
</evidence>
<dbReference type="EMBL" id="CP040442">
    <property type="protein sequence ID" value="QOW10114.1"/>
    <property type="molecule type" value="Genomic_DNA"/>
</dbReference>
<protein>
    <submittedName>
        <fullName evidence="2">Beta-lactamase family protein</fullName>
    </submittedName>
</protein>
<dbReference type="Gene3D" id="3.40.710.10">
    <property type="entry name" value="DD-peptidase/beta-lactamase superfamily"/>
    <property type="match status" value="1"/>
</dbReference>
<evidence type="ECO:0000313" key="3">
    <source>
        <dbReference type="Proteomes" id="UP000594195"/>
    </source>
</evidence>
<name>A0A7M2Y8W6_9FLAO</name>
<gene>
    <name evidence="2" type="ORF">Q73A0000_06950</name>
</gene>
<dbReference type="PANTHER" id="PTHR46825">
    <property type="entry name" value="D-ALANYL-D-ALANINE-CARBOXYPEPTIDASE/ENDOPEPTIDASE AMPH"/>
    <property type="match status" value="1"/>
</dbReference>
<accession>A0A7M2Y8W6</accession>
<dbReference type="Proteomes" id="UP000594195">
    <property type="component" value="Chromosome"/>
</dbReference>
<dbReference type="Pfam" id="PF00144">
    <property type="entry name" value="Beta-lactamase"/>
    <property type="match status" value="1"/>
</dbReference>
<keyword evidence="3" id="KW-1185">Reference proteome</keyword>
<dbReference type="PROSITE" id="PS51257">
    <property type="entry name" value="PROKAR_LIPOPROTEIN"/>
    <property type="match status" value="1"/>
</dbReference>
<proteinExistence type="predicted"/>
<dbReference type="KEGG" id="kfa:Q73A0000_06950"/>
<reference evidence="2 3" key="1">
    <citation type="submission" date="2019-05" db="EMBL/GenBank/DDBJ databases">
        <title>Chryseobacterium sp. isolated from King George Island, maritime Antarctica.</title>
        <authorList>
            <person name="Peng X."/>
        </authorList>
    </citation>
    <scope>NUCLEOTIDE SEQUENCE [LARGE SCALE GENOMIC DNA]</scope>
    <source>
        <strain evidence="2 3">7-3A</strain>
    </source>
</reference>